<evidence type="ECO:0000313" key="2">
    <source>
        <dbReference type="EMBL" id="GAA0291842.1"/>
    </source>
</evidence>
<accession>A0AAV3S4X5</accession>
<evidence type="ECO:0000256" key="1">
    <source>
        <dbReference type="SAM" id="Phobius"/>
    </source>
</evidence>
<dbReference type="Proteomes" id="UP001500837">
    <property type="component" value="Unassembled WGS sequence"/>
</dbReference>
<protein>
    <submittedName>
        <fullName evidence="2">Uncharacterized protein</fullName>
    </submittedName>
</protein>
<keyword evidence="3" id="KW-1185">Reference proteome</keyword>
<sequence>MTRTHTSERTLPAGIGRPDVILGVITALLVIAVVATVAAPYAAMPTLAAGCLGCLGVIGEALFVNPPVEG</sequence>
<organism evidence="2 3">
    <name type="scientific">Halarchaeum salinum</name>
    <dbReference type="NCBI Taxonomy" id="489912"/>
    <lineage>
        <taxon>Archaea</taxon>
        <taxon>Methanobacteriati</taxon>
        <taxon>Methanobacteriota</taxon>
        <taxon>Stenosarchaea group</taxon>
        <taxon>Halobacteria</taxon>
        <taxon>Halobacteriales</taxon>
        <taxon>Halobacteriaceae</taxon>
    </lineage>
</organism>
<dbReference type="RefSeq" id="WP_211312402.1">
    <property type="nucleotide sequence ID" value="NZ_BAAABL010000020.1"/>
</dbReference>
<keyword evidence="1" id="KW-0472">Membrane</keyword>
<keyword evidence="1" id="KW-0812">Transmembrane</keyword>
<keyword evidence="1" id="KW-1133">Transmembrane helix</keyword>
<name>A0AAV3S4X5_9EURY</name>
<dbReference type="AlphaFoldDB" id="A0AAV3S4X5"/>
<feature type="transmembrane region" description="Helical" evidence="1">
    <location>
        <begin position="47"/>
        <end position="64"/>
    </location>
</feature>
<dbReference type="EMBL" id="BAAABL010000020">
    <property type="protein sequence ID" value="GAA0291842.1"/>
    <property type="molecule type" value="Genomic_DNA"/>
</dbReference>
<feature type="transmembrane region" description="Helical" evidence="1">
    <location>
        <begin position="20"/>
        <end position="41"/>
    </location>
</feature>
<gene>
    <name evidence="2" type="ORF">GCM10009066_02920</name>
</gene>
<reference evidence="2 3" key="1">
    <citation type="journal article" date="2019" name="Int. J. Syst. Evol. Microbiol.">
        <title>The Global Catalogue of Microorganisms (GCM) 10K type strain sequencing project: providing services to taxonomists for standard genome sequencing and annotation.</title>
        <authorList>
            <consortium name="The Broad Institute Genomics Platform"/>
            <consortium name="The Broad Institute Genome Sequencing Center for Infectious Disease"/>
            <person name="Wu L."/>
            <person name="Ma J."/>
        </authorList>
    </citation>
    <scope>NUCLEOTIDE SEQUENCE [LARGE SCALE GENOMIC DNA]</scope>
    <source>
        <strain evidence="2 3">JCM 16330</strain>
    </source>
</reference>
<dbReference type="InterPro" id="IPR058328">
    <property type="entry name" value="DUF8015"/>
</dbReference>
<evidence type="ECO:0000313" key="3">
    <source>
        <dbReference type="Proteomes" id="UP001500837"/>
    </source>
</evidence>
<dbReference type="Pfam" id="PF26047">
    <property type="entry name" value="DUF8015"/>
    <property type="match status" value="1"/>
</dbReference>
<proteinExistence type="predicted"/>
<comment type="caution">
    <text evidence="2">The sequence shown here is derived from an EMBL/GenBank/DDBJ whole genome shotgun (WGS) entry which is preliminary data.</text>
</comment>